<keyword evidence="2" id="KW-0413">Isomerase</keyword>
<dbReference type="InterPro" id="IPR013022">
    <property type="entry name" value="Xyl_isomerase-like_TIM-brl"/>
</dbReference>
<dbReference type="InterPro" id="IPR036237">
    <property type="entry name" value="Xyl_isomerase-like_sf"/>
</dbReference>
<proteinExistence type="predicted"/>
<organism evidence="2 3">
    <name type="scientific">Mycolicibacterium arseniciresistens</name>
    <dbReference type="NCBI Taxonomy" id="3062257"/>
    <lineage>
        <taxon>Bacteria</taxon>
        <taxon>Bacillati</taxon>
        <taxon>Actinomycetota</taxon>
        <taxon>Actinomycetes</taxon>
        <taxon>Mycobacteriales</taxon>
        <taxon>Mycobacteriaceae</taxon>
        <taxon>Mycolicibacterium</taxon>
    </lineage>
</organism>
<accession>A0ABT8UIX6</accession>
<dbReference type="GO" id="GO:0016853">
    <property type="term" value="F:isomerase activity"/>
    <property type="evidence" value="ECO:0007669"/>
    <property type="project" value="UniProtKB-KW"/>
</dbReference>
<comment type="caution">
    <text evidence="2">The sequence shown here is derived from an EMBL/GenBank/DDBJ whole genome shotgun (WGS) entry which is preliminary data.</text>
</comment>
<dbReference type="Proteomes" id="UP001168823">
    <property type="component" value="Unassembled WGS sequence"/>
</dbReference>
<evidence type="ECO:0000313" key="2">
    <source>
        <dbReference type="EMBL" id="MDO3637745.1"/>
    </source>
</evidence>
<reference evidence="2" key="1">
    <citation type="submission" date="2023-07" db="EMBL/GenBank/DDBJ databases">
        <title>Mycolicibacterium sp. nov., a novel bacterial species.</title>
        <authorList>
            <person name="Cao Y."/>
        </authorList>
    </citation>
    <scope>NUCLEOTIDE SEQUENCE</scope>
    <source>
        <strain evidence="2">KC 300</strain>
    </source>
</reference>
<sequence length="279" mass="29810">MHAASRPDRRLGCSTISFRHLDLEMALTWIRQLGFRGIDLGALPGVCDHVPYELNATAVASVIATVRSSRLQVRSINGDIGDLNLPLDGEGRRSRDAHLDALLSLTAGTGAQALVLPCGALDHTPLRSLDDDLDLVAAELIAAARRATQHGVELWTESLHFHRLCADMTRAQALSDRLADSPVGIVMDFSHIVASGGDPLDFVDRFAGRISHVHIRDAVPGNINISVGRGAVDFAGGLKALADAGYTGHFALELETRDITDDQRPAATADAAQHISDLI</sequence>
<dbReference type="PANTHER" id="PTHR12110:SF41">
    <property type="entry name" value="INOSOSE DEHYDRATASE"/>
    <property type="match status" value="1"/>
</dbReference>
<gene>
    <name evidence="2" type="ORF">Q2100_18555</name>
</gene>
<keyword evidence="3" id="KW-1185">Reference proteome</keyword>
<evidence type="ECO:0000259" key="1">
    <source>
        <dbReference type="Pfam" id="PF01261"/>
    </source>
</evidence>
<dbReference type="SUPFAM" id="SSF51658">
    <property type="entry name" value="Xylose isomerase-like"/>
    <property type="match status" value="1"/>
</dbReference>
<evidence type="ECO:0000313" key="3">
    <source>
        <dbReference type="Proteomes" id="UP001168823"/>
    </source>
</evidence>
<name>A0ABT8UIX6_9MYCO</name>
<protein>
    <submittedName>
        <fullName evidence="2">Sugar phosphate isomerase/epimerase</fullName>
    </submittedName>
</protein>
<feature type="domain" description="Xylose isomerase-like TIM barrel" evidence="1">
    <location>
        <begin position="28"/>
        <end position="276"/>
    </location>
</feature>
<dbReference type="PANTHER" id="PTHR12110">
    <property type="entry name" value="HYDROXYPYRUVATE ISOMERASE"/>
    <property type="match status" value="1"/>
</dbReference>
<dbReference type="Pfam" id="PF01261">
    <property type="entry name" value="AP_endonuc_2"/>
    <property type="match status" value="1"/>
</dbReference>
<dbReference type="InterPro" id="IPR050312">
    <property type="entry name" value="IolE/XylAMocC-like"/>
</dbReference>
<dbReference type="Gene3D" id="3.20.20.150">
    <property type="entry name" value="Divalent-metal-dependent TIM barrel enzymes"/>
    <property type="match status" value="1"/>
</dbReference>
<dbReference type="EMBL" id="JAUMSQ010000151">
    <property type="protein sequence ID" value="MDO3637745.1"/>
    <property type="molecule type" value="Genomic_DNA"/>
</dbReference>
<dbReference type="RefSeq" id="WP_302915241.1">
    <property type="nucleotide sequence ID" value="NZ_JAUMSQ010000151.1"/>
</dbReference>